<name>A0ABY4G9X7_9BACT</name>
<protein>
    <recommendedName>
        <fullName evidence="4">LVIVD repeat-containing protein</fullName>
    </recommendedName>
</protein>
<dbReference type="Pfam" id="PF08309">
    <property type="entry name" value="LVIVD"/>
    <property type="match status" value="2"/>
</dbReference>
<organism evidence="2 3">
    <name type="scientific">Hymenobacter volaticus</name>
    <dbReference type="NCBI Taxonomy" id="2932254"/>
    <lineage>
        <taxon>Bacteria</taxon>
        <taxon>Pseudomonadati</taxon>
        <taxon>Bacteroidota</taxon>
        <taxon>Cytophagia</taxon>
        <taxon>Cytophagales</taxon>
        <taxon>Hymenobacteraceae</taxon>
        <taxon>Hymenobacter</taxon>
    </lineage>
</organism>
<gene>
    <name evidence="2" type="ORF">MUN86_07540</name>
</gene>
<keyword evidence="3" id="KW-1185">Reference proteome</keyword>
<evidence type="ECO:0000313" key="3">
    <source>
        <dbReference type="Proteomes" id="UP000830401"/>
    </source>
</evidence>
<evidence type="ECO:0000256" key="1">
    <source>
        <dbReference type="SAM" id="SignalP"/>
    </source>
</evidence>
<reference evidence="2" key="1">
    <citation type="submission" date="2022-04" db="EMBL/GenBank/DDBJ databases">
        <title>Hymenobacter sp. isolated from the air.</title>
        <authorList>
            <person name="Won M."/>
            <person name="Lee C.-M."/>
            <person name="Woen H.-Y."/>
            <person name="Kwon S.-W."/>
        </authorList>
    </citation>
    <scope>NUCLEOTIDE SEQUENCE</scope>
    <source>
        <strain evidence="2">5420S-77</strain>
    </source>
</reference>
<feature type="chain" id="PRO_5046603906" description="LVIVD repeat-containing protein" evidence="1">
    <location>
        <begin position="24"/>
        <end position="424"/>
    </location>
</feature>
<accession>A0ABY4G9X7</accession>
<feature type="signal peptide" evidence="1">
    <location>
        <begin position="1"/>
        <end position="23"/>
    </location>
</feature>
<sequence>MTRISTYLFGWIMLLVLAACSSAEEPQPVTGYYDAYCPQLMERAVLEKSVEALTARPMHNTGKIYVRGHYLFINEKYEGIHIVDNQNPAVPRIISFLRIPGNIDMAVKGNLLYADNGPDLVTIDITNPAAVQVKGRVRDAFRELPSPEMWMAAPQCGPETRPANTVVIGWQKTKIPYTINPSGPIWFYSNRNTLANANFNATASAPGATGKGGSLARFAILGQSLYTVDEQSLRLFDLANPAAPTPGQKIPLQFGVETIYPKDHYLFLGTQRGMYIFDAATPQSPRQVAYYQHVVSCDPVVVDDRYAYVTLRNGRSCGGGPNQLQVIDLTTLSQPRLAATYPMMGPQGLGVDGTQLFVCDADGLKVFDTTKAPSLTQTQSFPIKVVDVIPDAGTLMAIGADGLYQYSYTGATLQQLSLLPINPL</sequence>
<dbReference type="EMBL" id="CP095061">
    <property type="protein sequence ID" value="UOQ67705.1"/>
    <property type="molecule type" value="Genomic_DNA"/>
</dbReference>
<dbReference type="SUPFAM" id="SSF75011">
    <property type="entry name" value="3-carboxy-cis,cis-mucoante lactonizing enzyme"/>
    <property type="match status" value="1"/>
</dbReference>
<dbReference type="RefSeq" id="WP_245123661.1">
    <property type="nucleotide sequence ID" value="NZ_CP095061.1"/>
</dbReference>
<keyword evidence="1" id="KW-0732">Signal</keyword>
<dbReference type="InterPro" id="IPR013211">
    <property type="entry name" value="LVIVD"/>
</dbReference>
<dbReference type="PROSITE" id="PS51257">
    <property type="entry name" value="PROKAR_LIPOPROTEIN"/>
    <property type="match status" value="1"/>
</dbReference>
<evidence type="ECO:0000313" key="2">
    <source>
        <dbReference type="EMBL" id="UOQ67705.1"/>
    </source>
</evidence>
<evidence type="ECO:0008006" key="4">
    <source>
        <dbReference type="Google" id="ProtNLM"/>
    </source>
</evidence>
<proteinExistence type="predicted"/>
<dbReference type="Proteomes" id="UP000830401">
    <property type="component" value="Chromosome"/>
</dbReference>